<proteinExistence type="inferred from homology"/>
<reference evidence="9" key="1">
    <citation type="journal article" date="2023" name="Genome Biol. Evol.">
        <title>Long-read-based Genome Assembly of Drosophila gunungcola Reveals Fewer Chemosensory Genes in Flower-breeding Species.</title>
        <authorList>
            <person name="Negi A."/>
            <person name="Liao B.Y."/>
            <person name="Yeh S.D."/>
        </authorList>
    </citation>
    <scope>NUCLEOTIDE SEQUENCE</scope>
    <source>
        <strain evidence="9">Sukarami</strain>
    </source>
</reference>
<gene>
    <name evidence="9" type="ORF">M5D96_006026</name>
</gene>
<comment type="similarity">
    <text evidence="1 6">Belongs to the type-B carboxylesterase/lipase family.</text>
</comment>
<dbReference type="PANTHER" id="PTHR43142">
    <property type="entry name" value="CARBOXYLIC ESTER HYDROLASE"/>
    <property type="match status" value="1"/>
</dbReference>
<accession>A0A9P9YRJ9</accession>
<keyword evidence="7" id="KW-0472">Membrane</keyword>
<evidence type="ECO:0000256" key="4">
    <source>
        <dbReference type="ARBA" id="ARBA00023157"/>
    </source>
</evidence>
<keyword evidence="4" id="KW-1015">Disulfide bond</keyword>
<evidence type="ECO:0000256" key="5">
    <source>
        <dbReference type="ARBA" id="ARBA00023180"/>
    </source>
</evidence>
<evidence type="ECO:0000256" key="6">
    <source>
        <dbReference type="RuleBase" id="RU361235"/>
    </source>
</evidence>
<dbReference type="EMBL" id="JAMKOV010000003">
    <property type="protein sequence ID" value="KAI8041757.1"/>
    <property type="molecule type" value="Genomic_DNA"/>
</dbReference>
<evidence type="ECO:0000259" key="8">
    <source>
        <dbReference type="Pfam" id="PF00135"/>
    </source>
</evidence>
<evidence type="ECO:0000256" key="2">
    <source>
        <dbReference type="ARBA" id="ARBA00022487"/>
    </source>
</evidence>
<keyword evidence="2" id="KW-0719">Serine esterase</keyword>
<keyword evidence="5" id="KW-0325">Glycoprotein</keyword>
<dbReference type="InterPro" id="IPR019826">
    <property type="entry name" value="Carboxylesterase_B_AS"/>
</dbReference>
<dbReference type="EC" id="3.1.1.-" evidence="6"/>
<dbReference type="AlphaFoldDB" id="A0A9P9YRJ9"/>
<evidence type="ECO:0000313" key="10">
    <source>
        <dbReference type="Proteomes" id="UP001059596"/>
    </source>
</evidence>
<dbReference type="InterPro" id="IPR002018">
    <property type="entry name" value="CarbesteraseB"/>
</dbReference>
<keyword evidence="7" id="KW-0812">Transmembrane</keyword>
<evidence type="ECO:0000256" key="3">
    <source>
        <dbReference type="ARBA" id="ARBA00022801"/>
    </source>
</evidence>
<keyword evidence="10" id="KW-1185">Reference proteome</keyword>
<evidence type="ECO:0000313" key="9">
    <source>
        <dbReference type="EMBL" id="KAI8041757.1"/>
    </source>
</evidence>
<dbReference type="InterPro" id="IPR029058">
    <property type="entry name" value="AB_hydrolase_fold"/>
</dbReference>
<keyword evidence="3 6" id="KW-0378">Hydrolase</keyword>
<feature type="transmembrane region" description="Helical" evidence="7">
    <location>
        <begin position="44"/>
        <end position="66"/>
    </location>
</feature>
<dbReference type="Pfam" id="PF00135">
    <property type="entry name" value="COesterase"/>
    <property type="match status" value="1"/>
</dbReference>
<feature type="domain" description="Carboxylesterase type B" evidence="8">
    <location>
        <begin position="81"/>
        <end position="562"/>
    </location>
</feature>
<dbReference type="PROSITE" id="PS00122">
    <property type="entry name" value="CARBOXYLESTERASE_B_1"/>
    <property type="match status" value="1"/>
</dbReference>
<dbReference type="Proteomes" id="UP001059596">
    <property type="component" value="Unassembled WGS sequence"/>
</dbReference>
<evidence type="ECO:0000256" key="7">
    <source>
        <dbReference type="SAM" id="Phobius"/>
    </source>
</evidence>
<protein>
    <recommendedName>
        <fullName evidence="6">Carboxylic ester hydrolase</fullName>
        <ecNumber evidence="6">3.1.1.-</ecNumber>
    </recommendedName>
</protein>
<dbReference type="PANTHER" id="PTHR43142:SF1">
    <property type="entry name" value="CARBOXYLIC ESTER HYDROLASE"/>
    <property type="match status" value="1"/>
</dbReference>
<dbReference type="Gene3D" id="3.40.50.1820">
    <property type="entry name" value="alpha/beta hydrolase"/>
    <property type="match status" value="1"/>
</dbReference>
<organism evidence="9 10">
    <name type="scientific">Drosophila gunungcola</name>
    <name type="common">fruit fly</name>
    <dbReference type="NCBI Taxonomy" id="103775"/>
    <lineage>
        <taxon>Eukaryota</taxon>
        <taxon>Metazoa</taxon>
        <taxon>Ecdysozoa</taxon>
        <taxon>Arthropoda</taxon>
        <taxon>Hexapoda</taxon>
        <taxon>Insecta</taxon>
        <taxon>Pterygota</taxon>
        <taxon>Neoptera</taxon>
        <taxon>Endopterygota</taxon>
        <taxon>Diptera</taxon>
        <taxon>Brachycera</taxon>
        <taxon>Muscomorpha</taxon>
        <taxon>Ephydroidea</taxon>
        <taxon>Drosophilidae</taxon>
        <taxon>Drosophila</taxon>
        <taxon>Sophophora</taxon>
    </lineage>
</organism>
<dbReference type="GO" id="GO:0052689">
    <property type="term" value="F:carboxylic ester hydrolase activity"/>
    <property type="evidence" value="ECO:0007669"/>
    <property type="project" value="UniProtKB-KW"/>
</dbReference>
<evidence type="ECO:0000256" key="1">
    <source>
        <dbReference type="ARBA" id="ARBA00005964"/>
    </source>
</evidence>
<dbReference type="SUPFAM" id="SSF53474">
    <property type="entry name" value="alpha/beta-Hydrolases"/>
    <property type="match status" value="1"/>
</dbReference>
<name>A0A9P9YRJ9_9MUSC</name>
<sequence>MCSSPSSYASNRDQQFVRHHSRFILDSVRVQSLLQSGLMRRRGVYVMLTLCGVVTAALTAFLVITLTGGQVADASDATVKVELSNGQGEVLGNYGYTAWTDQTFMQFRGIPFAEPPTEELRFRPPVARSPWTGTLGALNFGQRCPVITNLDGQLSDAELEDCLNLSVYTKNLSASQPVMFYIYGGGYYNGSAEDHPPNYILEKDVVLVVPQYRVGALGWLSTYTEELPGNAPIADILLALEWVQLHIDRFGGDPERVTIFGQSAGAGVASSLLLSPRTGDNLFKRAIVQSGSIFASWAINKDPRAQSQRICIKLGCPGCEQSDQLVECLQKAKVKDILIATTSESFSPIVGDLQGILPQQPNELVKSYCKQIPLLTGFTQHDGSFVLATYYDALAAKMSNVSLLSVRQFSQGINDMVNDTSGLTDNILNRLLFKPKILNSHDHNAAVPPYFDLTSAIFMKSPVITLATKIYTSQPSSPVYLYSFEYEGKYTRFGYEFGNSHYPFNGGVHHSNDNIYLFATHPLEGQDTQMAQKMVEMWTSFAIDGIPSELSPLISASGPYNQLNLEITKGEDLLDTLTAAIDDPDNGRLQREDMEF</sequence>
<keyword evidence="7" id="KW-1133">Transmembrane helix</keyword>
<comment type="caution">
    <text evidence="9">The sequence shown here is derived from an EMBL/GenBank/DDBJ whole genome shotgun (WGS) entry which is preliminary data.</text>
</comment>